<dbReference type="SUPFAM" id="SSF57850">
    <property type="entry name" value="RING/U-box"/>
    <property type="match status" value="1"/>
</dbReference>
<proteinExistence type="inferred from homology"/>
<accession>A0ABY6L0D9</accession>
<dbReference type="PANTHER" id="PTHR10816">
    <property type="entry name" value="MYELIN TRANSCRIPTION FACTOR 1-RELATED"/>
    <property type="match status" value="1"/>
</dbReference>
<evidence type="ECO:0000256" key="4">
    <source>
        <dbReference type="SAM" id="MobiDB-lite"/>
    </source>
</evidence>
<feature type="domain" description="Interferon regulatory factor 2-binding protein 1/2-like C3HC4 zinc finger" evidence="6">
    <location>
        <begin position="259"/>
        <end position="331"/>
    </location>
</feature>
<dbReference type="Pfam" id="PF25454">
    <property type="entry name" value="zf-C3HC4_IRF-2BP1_2"/>
    <property type="match status" value="1"/>
</dbReference>
<comment type="subcellular location">
    <subcellularLocation>
        <location evidence="1">Nucleus</location>
    </subcellularLocation>
</comment>
<evidence type="ECO:0000256" key="1">
    <source>
        <dbReference type="ARBA" id="ARBA00004123"/>
    </source>
</evidence>
<dbReference type="InterPro" id="IPR058682">
    <property type="entry name" value="IRF-2BP1/2-like_M"/>
</dbReference>
<feature type="domain" description="Interferon regulatory factor 2-binding protein 1/2-like zinc finger" evidence="5">
    <location>
        <begin position="26"/>
        <end position="76"/>
    </location>
</feature>
<name>A0ABY6L0D9_9ARAC</name>
<dbReference type="Proteomes" id="UP001235939">
    <property type="component" value="Chromosome 12"/>
</dbReference>
<reference evidence="8 9" key="1">
    <citation type="submission" date="2022-01" db="EMBL/GenBank/DDBJ databases">
        <title>A chromosomal length assembly of Cordylochernes scorpioides.</title>
        <authorList>
            <person name="Zeh D."/>
            <person name="Zeh J."/>
        </authorList>
    </citation>
    <scope>NUCLEOTIDE SEQUENCE [LARGE SCALE GENOMIC DNA]</scope>
    <source>
        <strain evidence="8">IN4F17</strain>
        <tissue evidence="8">Whole Body</tissue>
    </source>
</reference>
<evidence type="ECO:0000256" key="3">
    <source>
        <dbReference type="ARBA" id="ARBA00023242"/>
    </source>
</evidence>
<dbReference type="InterPro" id="IPR057414">
    <property type="entry name" value="Zf-C3HC4_IRF-2BP1_2"/>
</dbReference>
<feature type="domain" description="IRF-2BP1/2-like middle" evidence="7">
    <location>
        <begin position="161"/>
        <end position="189"/>
    </location>
</feature>
<organism evidence="8 9">
    <name type="scientific">Cordylochernes scorpioides</name>
    <dbReference type="NCBI Taxonomy" id="51811"/>
    <lineage>
        <taxon>Eukaryota</taxon>
        <taxon>Metazoa</taxon>
        <taxon>Ecdysozoa</taxon>
        <taxon>Arthropoda</taxon>
        <taxon>Chelicerata</taxon>
        <taxon>Arachnida</taxon>
        <taxon>Pseudoscorpiones</taxon>
        <taxon>Cheliferoidea</taxon>
        <taxon>Chernetidae</taxon>
        <taxon>Cordylochernes</taxon>
    </lineage>
</organism>
<evidence type="ECO:0000259" key="7">
    <source>
        <dbReference type="Pfam" id="PF25457"/>
    </source>
</evidence>
<keyword evidence="9" id="KW-1185">Reference proteome</keyword>
<feature type="compositionally biased region" description="Low complexity" evidence="4">
    <location>
        <begin position="230"/>
        <end position="243"/>
    </location>
</feature>
<comment type="similarity">
    <text evidence="2">Belongs to the IRF2BP family.</text>
</comment>
<feature type="region of interest" description="Disordered" evidence="4">
    <location>
        <begin position="193"/>
        <end position="257"/>
    </location>
</feature>
<dbReference type="Pfam" id="PF11261">
    <property type="entry name" value="IRF-2BP1_2"/>
    <property type="match status" value="1"/>
</dbReference>
<feature type="compositionally biased region" description="Pro residues" evidence="4">
    <location>
        <begin position="219"/>
        <end position="229"/>
    </location>
</feature>
<protein>
    <submittedName>
        <fullName evidence="8">IRF2BP2</fullName>
    </submittedName>
</protein>
<evidence type="ECO:0000259" key="5">
    <source>
        <dbReference type="Pfam" id="PF11261"/>
    </source>
</evidence>
<feature type="region of interest" description="Disordered" evidence="4">
    <location>
        <begin position="116"/>
        <end position="166"/>
    </location>
</feature>
<evidence type="ECO:0000259" key="6">
    <source>
        <dbReference type="Pfam" id="PF25454"/>
    </source>
</evidence>
<dbReference type="InterPro" id="IPR044882">
    <property type="entry name" value="I2BP1/2_C3HC4-RING_sf"/>
</dbReference>
<dbReference type="Gene3D" id="1.10.10.1580">
    <property type="entry name" value="Interferon regulatory factor 2-binding protein"/>
    <property type="match status" value="1"/>
</dbReference>
<evidence type="ECO:0000313" key="9">
    <source>
        <dbReference type="Proteomes" id="UP001235939"/>
    </source>
</evidence>
<dbReference type="InterPro" id="IPR022750">
    <property type="entry name" value="IRF-2BP1_2-like_Znf"/>
</dbReference>
<feature type="region of interest" description="Disordered" evidence="4">
    <location>
        <begin position="81"/>
        <end position="103"/>
    </location>
</feature>
<dbReference type="Pfam" id="PF25457">
    <property type="entry name" value="IRF-2BP1_2_M"/>
    <property type="match status" value="1"/>
</dbReference>
<gene>
    <name evidence="8" type="ORF">LAZ67_12000235</name>
</gene>
<keyword evidence="3" id="KW-0539">Nucleus</keyword>
<evidence type="ECO:0000313" key="8">
    <source>
        <dbReference type="EMBL" id="UYV74601.1"/>
    </source>
</evidence>
<sequence>MTSRGAQARSPALAKMASTTAQRSGRQQCYLCDLPRMPWAMVYDFTEPVCRGCVNYEGADRIELVLETARQMKRAHGAFKVRDPPPFEVGRAAPRPAPSPVQPALTGIEYSRLRLESAPPHVALRPTKRGLPDDDDGDPHKRPTLDPARPPLTRGESLPTTTAHFDSRYKKEHAMVGRVYSFDATTSLKTGAFPGVPSTPPTTTAAAVAMVQQQTRPNRSPPAVAPEPSRPSSASSPAAASAPKKISRHDGEEMGSPPLRCTLCTERLEDTHFVQCPSVPHHKFCFNCSRESIKTQGGNGNEVYCPSGEKCPLVGSTVPWAFMQGEINTILGEDLNKVKKEHET</sequence>
<evidence type="ECO:0000256" key="2">
    <source>
        <dbReference type="ARBA" id="ARBA00010802"/>
    </source>
</evidence>
<dbReference type="EMBL" id="CP092874">
    <property type="protein sequence ID" value="UYV74601.1"/>
    <property type="molecule type" value="Genomic_DNA"/>
</dbReference>
<feature type="compositionally biased region" description="Low complexity" evidence="4">
    <location>
        <begin position="201"/>
        <end position="215"/>
    </location>
</feature>
<dbReference type="PANTHER" id="PTHR10816:SF19">
    <property type="entry name" value="PROTEIN INTERACTING WITH TTK69 AND SIN3A, ISOFORM D"/>
    <property type="match status" value="1"/>
</dbReference>